<dbReference type="Proteomes" id="UP000194137">
    <property type="component" value="Chromosome"/>
</dbReference>
<proteinExistence type="predicted"/>
<sequence length="80" mass="9272">MWERIKAWFKHSATILWARIVGLGGFVFAVLEATANLFELPGIRENIQLLLDPKYVPYYIIAIALVTELARRRTLKRDVD</sequence>
<protein>
    <submittedName>
        <fullName evidence="1">Uncharacterized protein</fullName>
    </submittedName>
</protein>
<name>A0A1W6ZLB7_9HYPH</name>
<organism evidence="1 2">
    <name type="scientific">Pseudorhodoplanes sinuspersici</name>
    <dbReference type="NCBI Taxonomy" id="1235591"/>
    <lineage>
        <taxon>Bacteria</taxon>
        <taxon>Pseudomonadati</taxon>
        <taxon>Pseudomonadota</taxon>
        <taxon>Alphaproteobacteria</taxon>
        <taxon>Hyphomicrobiales</taxon>
        <taxon>Pseudorhodoplanes</taxon>
    </lineage>
</organism>
<evidence type="ECO:0000313" key="2">
    <source>
        <dbReference type="Proteomes" id="UP000194137"/>
    </source>
</evidence>
<accession>A0A1W6ZLB7</accession>
<dbReference type="EMBL" id="CP021112">
    <property type="protein sequence ID" value="ARP98208.1"/>
    <property type="molecule type" value="Genomic_DNA"/>
</dbReference>
<dbReference type="AlphaFoldDB" id="A0A1W6ZLB7"/>
<dbReference type="KEGG" id="psin:CAK95_03225"/>
<keyword evidence="2" id="KW-1185">Reference proteome</keyword>
<dbReference type="STRING" id="1235591.CAK95_03225"/>
<dbReference type="RefSeq" id="WP_086086541.1">
    <property type="nucleotide sequence ID" value="NZ_CP021112.1"/>
</dbReference>
<gene>
    <name evidence="1" type="ORF">CAK95_03225</name>
</gene>
<evidence type="ECO:0000313" key="1">
    <source>
        <dbReference type="EMBL" id="ARP98208.1"/>
    </source>
</evidence>
<reference evidence="1 2" key="1">
    <citation type="submission" date="2017-05" db="EMBL/GenBank/DDBJ databases">
        <title>Full genome sequence of Pseudorhodoplanes sinuspersici.</title>
        <authorList>
            <person name="Dastgheib S.M.M."/>
            <person name="Shavandi M."/>
            <person name="Tirandaz H."/>
        </authorList>
    </citation>
    <scope>NUCLEOTIDE SEQUENCE [LARGE SCALE GENOMIC DNA]</scope>
    <source>
        <strain evidence="1 2">RIPI110</strain>
    </source>
</reference>
<dbReference type="OrthoDB" id="8243998at2"/>